<comment type="caution">
    <text evidence="2">The sequence shown here is derived from an EMBL/GenBank/DDBJ whole genome shotgun (WGS) entry which is preliminary data.</text>
</comment>
<dbReference type="EMBL" id="SNXY01000006">
    <property type="protein sequence ID" value="TDP87100.1"/>
    <property type="molecule type" value="Genomic_DNA"/>
</dbReference>
<dbReference type="AlphaFoldDB" id="A0A4R6RKR6"/>
<evidence type="ECO:0000313" key="2">
    <source>
        <dbReference type="EMBL" id="TDP87100.1"/>
    </source>
</evidence>
<keyword evidence="3" id="KW-1185">Reference proteome</keyword>
<sequence length="118" mass="12220">MRLLYLAAGFLFLALGIIGALLPVMPTTIFLILAAAAFARSSPRLEKKLLDHPRFGPALVRWRERGAIAPGAKLMASAGMAVGYAGFLAGARPGLPGTVAVGLAMAACGIFVLTRPDS</sequence>
<feature type="transmembrane region" description="Helical" evidence="1">
    <location>
        <begin position="95"/>
        <end position="114"/>
    </location>
</feature>
<dbReference type="PANTHER" id="PTHR35813">
    <property type="entry name" value="INNER MEMBRANE PROTEIN YBAN"/>
    <property type="match status" value="1"/>
</dbReference>
<keyword evidence="1" id="KW-0472">Membrane</keyword>
<name>A0A4R6RKR6_9HYPH</name>
<accession>A0A4R6RKR6</accession>
<feature type="transmembrane region" description="Helical" evidence="1">
    <location>
        <begin position="6"/>
        <end position="39"/>
    </location>
</feature>
<dbReference type="GO" id="GO:0005886">
    <property type="term" value="C:plasma membrane"/>
    <property type="evidence" value="ECO:0007669"/>
    <property type="project" value="TreeGrafter"/>
</dbReference>
<reference evidence="2 3" key="1">
    <citation type="submission" date="2019-03" db="EMBL/GenBank/DDBJ databases">
        <title>Genomic Encyclopedia of Type Strains, Phase IV (KMG-IV): sequencing the most valuable type-strain genomes for metagenomic binning, comparative biology and taxonomic classification.</title>
        <authorList>
            <person name="Goeker M."/>
        </authorList>
    </citation>
    <scope>NUCLEOTIDE SEQUENCE [LARGE SCALE GENOMIC DNA]</scope>
    <source>
        <strain evidence="2 3">DSM 102969</strain>
    </source>
</reference>
<dbReference type="PANTHER" id="PTHR35813:SF1">
    <property type="entry name" value="INNER MEMBRANE PROTEIN YBAN"/>
    <property type="match status" value="1"/>
</dbReference>
<dbReference type="RefSeq" id="WP_126536035.1">
    <property type="nucleotide sequence ID" value="NZ_BSPM01000008.1"/>
</dbReference>
<evidence type="ECO:0008006" key="4">
    <source>
        <dbReference type="Google" id="ProtNLM"/>
    </source>
</evidence>
<feature type="transmembrane region" description="Helical" evidence="1">
    <location>
        <begin position="71"/>
        <end position="89"/>
    </location>
</feature>
<gene>
    <name evidence="2" type="ORF">EDD54_0986</name>
</gene>
<dbReference type="InterPro" id="IPR007401">
    <property type="entry name" value="DUF454"/>
</dbReference>
<protein>
    <recommendedName>
        <fullName evidence="4">DUF454 domain-containing protein</fullName>
    </recommendedName>
</protein>
<dbReference type="Proteomes" id="UP000294547">
    <property type="component" value="Unassembled WGS sequence"/>
</dbReference>
<dbReference type="OrthoDB" id="9816293at2"/>
<evidence type="ECO:0000256" key="1">
    <source>
        <dbReference type="SAM" id="Phobius"/>
    </source>
</evidence>
<dbReference type="Pfam" id="PF04304">
    <property type="entry name" value="DUF454"/>
    <property type="match status" value="1"/>
</dbReference>
<dbReference type="PIRSF" id="PIRSF016789">
    <property type="entry name" value="DUF454"/>
    <property type="match status" value="1"/>
</dbReference>
<keyword evidence="1" id="KW-1133">Transmembrane helix</keyword>
<organism evidence="2 3">
    <name type="scientific">Oharaeibacter diazotrophicus</name>
    <dbReference type="NCBI Taxonomy" id="1920512"/>
    <lineage>
        <taxon>Bacteria</taxon>
        <taxon>Pseudomonadati</taxon>
        <taxon>Pseudomonadota</taxon>
        <taxon>Alphaproteobacteria</taxon>
        <taxon>Hyphomicrobiales</taxon>
        <taxon>Pleomorphomonadaceae</taxon>
        <taxon>Oharaeibacter</taxon>
    </lineage>
</organism>
<keyword evidence="1" id="KW-0812">Transmembrane</keyword>
<proteinExistence type="predicted"/>
<evidence type="ECO:0000313" key="3">
    <source>
        <dbReference type="Proteomes" id="UP000294547"/>
    </source>
</evidence>